<evidence type="ECO:0000313" key="3">
    <source>
        <dbReference type="Proteomes" id="UP000318864"/>
    </source>
</evidence>
<dbReference type="Pfam" id="PF04014">
    <property type="entry name" value="MazE_antitoxin"/>
    <property type="match status" value="1"/>
</dbReference>
<dbReference type="Proteomes" id="UP000318864">
    <property type="component" value="Unassembled WGS sequence"/>
</dbReference>
<keyword evidence="3" id="KW-1185">Reference proteome</keyword>
<organism evidence="2 3">
    <name type="scientific">Salinadaptatus halalkaliphilus</name>
    <dbReference type="NCBI Taxonomy" id="2419781"/>
    <lineage>
        <taxon>Archaea</taxon>
        <taxon>Methanobacteriati</taxon>
        <taxon>Methanobacteriota</taxon>
        <taxon>Stenosarchaea group</taxon>
        <taxon>Halobacteria</taxon>
        <taxon>Halobacteriales</taxon>
        <taxon>Natrialbaceae</taxon>
        <taxon>Salinadaptatus</taxon>
    </lineage>
</organism>
<dbReference type="SUPFAM" id="SSF89447">
    <property type="entry name" value="AbrB/MazE/MraZ-like"/>
    <property type="match status" value="1"/>
</dbReference>
<dbReference type="EMBL" id="RBZW01000018">
    <property type="protein sequence ID" value="THE65594.1"/>
    <property type="molecule type" value="Genomic_DNA"/>
</dbReference>
<dbReference type="RefSeq" id="WP_141463911.1">
    <property type="nucleotide sequence ID" value="NZ_RBZW01000018.1"/>
</dbReference>
<gene>
    <name evidence="2" type="ORF">D8Y22_06575</name>
</gene>
<dbReference type="OrthoDB" id="30861at2157"/>
<protein>
    <submittedName>
        <fullName evidence="2">AbrB/MazE/SpoVT family DNA-binding domain-containing protein</fullName>
    </submittedName>
</protein>
<evidence type="ECO:0000313" key="2">
    <source>
        <dbReference type="EMBL" id="THE65594.1"/>
    </source>
</evidence>
<dbReference type="AlphaFoldDB" id="A0A4S3TMU0"/>
<feature type="domain" description="SpoVT-AbrB" evidence="1">
    <location>
        <begin position="11"/>
        <end position="37"/>
    </location>
</feature>
<comment type="caution">
    <text evidence="2">The sequence shown here is derived from an EMBL/GenBank/DDBJ whole genome shotgun (WGS) entry which is preliminary data.</text>
</comment>
<dbReference type="Gene3D" id="2.10.260.10">
    <property type="match status" value="1"/>
</dbReference>
<dbReference type="GO" id="GO:0003677">
    <property type="term" value="F:DNA binding"/>
    <property type="evidence" value="ECO:0007669"/>
    <property type="project" value="UniProtKB-KW"/>
</dbReference>
<reference evidence="2 3" key="1">
    <citation type="submission" date="2018-10" db="EMBL/GenBank/DDBJ databases">
        <title>Natronolimnobius sp. XQ-INN 246 isolated from Inner Mongolia Autonomous Region of China.</title>
        <authorList>
            <person name="Xue Q."/>
        </authorList>
    </citation>
    <scope>NUCLEOTIDE SEQUENCE [LARGE SCALE GENOMIC DNA]</scope>
    <source>
        <strain evidence="2 3">XQ-INN 246</strain>
    </source>
</reference>
<dbReference type="NCBIfam" id="TIGR01439">
    <property type="entry name" value="lp_hng_hel_AbrB"/>
    <property type="match status" value="1"/>
</dbReference>
<accession>A0A4S3TMU0</accession>
<keyword evidence="2" id="KW-0238">DNA-binding</keyword>
<sequence>MSKAPTRVLKQGRVTIPAEVRRDLGIEHGDYVVIDVKPLGGDSDD</sequence>
<dbReference type="InterPro" id="IPR037914">
    <property type="entry name" value="SpoVT-AbrB_sf"/>
</dbReference>
<dbReference type="InterPro" id="IPR007159">
    <property type="entry name" value="SpoVT-AbrB_dom"/>
</dbReference>
<name>A0A4S3TMU0_9EURY</name>
<evidence type="ECO:0000259" key="1">
    <source>
        <dbReference type="Pfam" id="PF04014"/>
    </source>
</evidence>
<proteinExistence type="predicted"/>